<dbReference type="InterPro" id="IPR027417">
    <property type="entry name" value="P-loop_NTPase"/>
</dbReference>
<gene>
    <name evidence="4" type="ORF">HNQ40_003179</name>
</gene>
<dbReference type="GO" id="GO:0019700">
    <property type="term" value="P:organic phosphonate catabolic process"/>
    <property type="evidence" value="ECO:0007669"/>
    <property type="project" value="TreeGrafter"/>
</dbReference>
<dbReference type="GO" id="GO:0005524">
    <property type="term" value="F:ATP binding"/>
    <property type="evidence" value="ECO:0007669"/>
    <property type="project" value="UniProtKB-KW"/>
</dbReference>
<organism evidence="4 5">
    <name type="scientific">Algisphaera agarilytica</name>
    <dbReference type="NCBI Taxonomy" id="1385975"/>
    <lineage>
        <taxon>Bacteria</taxon>
        <taxon>Pseudomonadati</taxon>
        <taxon>Planctomycetota</taxon>
        <taxon>Phycisphaerae</taxon>
        <taxon>Phycisphaerales</taxon>
        <taxon>Phycisphaeraceae</taxon>
        <taxon>Algisphaera</taxon>
    </lineage>
</organism>
<reference evidence="4 5" key="1">
    <citation type="submission" date="2020-08" db="EMBL/GenBank/DDBJ databases">
        <title>Genomic Encyclopedia of Type Strains, Phase IV (KMG-IV): sequencing the most valuable type-strain genomes for metagenomic binning, comparative biology and taxonomic classification.</title>
        <authorList>
            <person name="Goeker M."/>
        </authorList>
    </citation>
    <scope>NUCLEOTIDE SEQUENCE [LARGE SCALE GENOMIC DNA]</scope>
    <source>
        <strain evidence="4 5">DSM 103725</strain>
    </source>
</reference>
<keyword evidence="5" id="KW-1185">Reference proteome</keyword>
<name>A0A7X0LMU0_9BACT</name>
<keyword evidence="2 4" id="KW-0067">ATP-binding</keyword>
<evidence type="ECO:0000313" key="5">
    <source>
        <dbReference type="Proteomes" id="UP000541810"/>
    </source>
</evidence>
<dbReference type="Gene3D" id="3.40.50.300">
    <property type="entry name" value="P-loop containing nucleotide triphosphate hydrolases"/>
    <property type="match status" value="1"/>
</dbReference>
<dbReference type="EMBL" id="JACHGY010000001">
    <property type="protein sequence ID" value="MBB6431373.1"/>
    <property type="molecule type" value="Genomic_DNA"/>
</dbReference>
<sequence length="306" mass="33149">MIRSIPVPTDVEQGLPPVLEVDGLTKVYGPIGPRTLEHTGPDAPGGGTNICPDTGSVVALNNVSLKLYPGQILAVIGESGSGKSTLLKTLYLDEPPTDGSALFRDPGLPGNTWDQAHDLFLYNPAQARRLRDRHIGIVRQNPKLELNFNISAGGNIAERVLAANAAELQGHPHYGDIRQRALELLSETQVPTARIDERPGNFSGGMQQRVQIAKALAIQPPVLLLDEITTGLDLSVQARIIDLILDLHDRLQPAILLVTHDISVVRTLASQTIVMRYGQIVEQGLTDQVLEDPQHPYTQELVNAAL</sequence>
<dbReference type="GO" id="GO:0016887">
    <property type="term" value="F:ATP hydrolysis activity"/>
    <property type="evidence" value="ECO:0007669"/>
    <property type="project" value="InterPro"/>
</dbReference>
<dbReference type="InterPro" id="IPR003439">
    <property type="entry name" value="ABC_transporter-like_ATP-bd"/>
</dbReference>
<proteinExistence type="predicted"/>
<evidence type="ECO:0000313" key="4">
    <source>
        <dbReference type="EMBL" id="MBB6431373.1"/>
    </source>
</evidence>
<dbReference type="InterPro" id="IPR012700">
    <property type="entry name" value="PhnK"/>
</dbReference>
<dbReference type="PANTHER" id="PTHR42764:SF1">
    <property type="entry name" value="PHOSPHONATES UTILIZATION ATP-BINDING PROTEIN PHNK-RELATED"/>
    <property type="match status" value="1"/>
</dbReference>
<dbReference type="PROSITE" id="PS50893">
    <property type="entry name" value="ABC_TRANSPORTER_2"/>
    <property type="match status" value="1"/>
</dbReference>
<dbReference type="Proteomes" id="UP000541810">
    <property type="component" value="Unassembled WGS sequence"/>
</dbReference>
<feature type="domain" description="ABC transporter" evidence="3">
    <location>
        <begin position="19"/>
        <end position="302"/>
    </location>
</feature>
<dbReference type="RefSeq" id="WP_221435584.1">
    <property type="nucleotide sequence ID" value="NZ_JACHGY010000001.1"/>
</dbReference>
<dbReference type="InterPro" id="IPR003593">
    <property type="entry name" value="AAA+_ATPase"/>
</dbReference>
<comment type="caution">
    <text evidence="4">The sequence shown here is derived from an EMBL/GenBank/DDBJ whole genome shotgun (WGS) entry which is preliminary data.</text>
</comment>
<dbReference type="PROSITE" id="PS00211">
    <property type="entry name" value="ABC_TRANSPORTER_1"/>
    <property type="match status" value="1"/>
</dbReference>
<keyword evidence="1" id="KW-0547">Nucleotide-binding</keyword>
<dbReference type="PIRSF" id="PIRSF037116">
    <property type="entry name" value="CP_lyase_PhnK"/>
    <property type="match status" value="1"/>
</dbReference>
<evidence type="ECO:0000256" key="2">
    <source>
        <dbReference type="ARBA" id="ARBA00022840"/>
    </source>
</evidence>
<dbReference type="Pfam" id="PF00005">
    <property type="entry name" value="ABC_tran"/>
    <property type="match status" value="1"/>
</dbReference>
<dbReference type="PANTHER" id="PTHR42764">
    <property type="entry name" value="PHOSPHONATES UTILIZATION ATP-BINDING PROTEIN PHNK-RELATED"/>
    <property type="match status" value="1"/>
</dbReference>
<dbReference type="AlphaFoldDB" id="A0A7X0LMU0"/>
<dbReference type="SUPFAM" id="SSF52540">
    <property type="entry name" value="P-loop containing nucleoside triphosphate hydrolases"/>
    <property type="match status" value="1"/>
</dbReference>
<protein>
    <submittedName>
        <fullName evidence="4">Putative phosphonate transport system ATP-binding protein</fullName>
    </submittedName>
</protein>
<evidence type="ECO:0000256" key="1">
    <source>
        <dbReference type="ARBA" id="ARBA00022741"/>
    </source>
</evidence>
<dbReference type="SMART" id="SM00382">
    <property type="entry name" value="AAA"/>
    <property type="match status" value="1"/>
</dbReference>
<evidence type="ECO:0000259" key="3">
    <source>
        <dbReference type="PROSITE" id="PS50893"/>
    </source>
</evidence>
<dbReference type="InterPro" id="IPR017871">
    <property type="entry name" value="ABC_transporter-like_CS"/>
</dbReference>
<accession>A0A7X0LMU0</accession>
<dbReference type="CDD" id="cd03257">
    <property type="entry name" value="ABC_NikE_OppD_transporters"/>
    <property type="match status" value="1"/>
</dbReference>